<name>A0ABR4CMF5_9HELO</name>
<accession>A0ABR4CMF5</accession>
<comment type="caution">
    <text evidence="1">The sequence shown here is derived from an EMBL/GenBank/DDBJ whole genome shotgun (WGS) entry which is preliminary data.</text>
</comment>
<proteinExistence type="predicted"/>
<organism evidence="1 2">
    <name type="scientific">Oculimacula yallundae</name>
    <dbReference type="NCBI Taxonomy" id="86028"/>
    <lineage>
        <taxon>Eukaryota</taxon>
        <taxon>Fungi</taxon>
        <taxon>Dikarya</taxon>
        <taxon>Ascomycota</taxon>
        <taxon>Pezizomycotina</taxon>
        <taxon>Leotiomycetes</taxon>
        <taxon>Helotiales</taxon>
        <taxon>Ploettnerulaceae</taxon>
        <taxon>Oculimacula</taxon>
    </lineage>
</organism>
<reference evidence="1 2" key="1">
    <citation type="journal article" date="2024" name="Commun. Biol.">
        <title>Comparative genomic analysis of thermophilic fungi reveals convergent evolutionary adaptations and gene losses.</title>
        <authorList>
            <person name="Steindorff A.S."/>
            <person name="Aguilar-Pontes M.V."/>
            <person name="Robinson A.J."/>
            <person name="Andreopoulos B."/>
            <person name="LaButti K."/>
            <person name="Kuo A."/>
            <person name="Mondo S."/>
            <person name="Riley R."/>
            <person name="Otillar R."/>
            <person name="Haridas S."/>
            <person name="Lipzen A."/>
            <person name="Grimwood J."/>
            <person name="Schmutz J."/>
            <person name="Clum A."/>
            <person name="Reid I.D."/>
            <person name="Moisan M.C."/>
            <person name="Butler G."/>
            <person name="Nguyen T.T.M."/>
            <person name="Dewar K."/>
            <person name="Conant G."/>
            <person name="Drula E."/>
            <person name="Henrissat B."/>
            <person name="Hansel C."/>
            <person name="Singer S."/>
            <person name="Hutchinson M.I."/>
            <person name="de Vries R.P."/>
            <person name="Natvig D.O."/>
            <person name="Powell A.J."/>
            <person name="Tsang A."/>
            <person name="Grigoriev I.V."/>
        </authorList>
    </citation>
    <scope>NUCLEOTIDE SEQUENCE [LARGE SCALE GENOMIC DNA]</scope>
    <source>
        <strain evidence="1 2">CBS 494.80</strain>
    </source>
</reference>
<sequence>MWITQNRAFFPYFAVLLPSIEEASSRNVWIQTHLPSINAEHRSDLYCKPITSLQNPSFQRYKVAPLHISNPL</sequence>
<keyword evidence="2" id="KW-1185">Reference proteome</keyword>
<evidence type="ECO:0000313" key="2">
    <source>
        <dbReference type="Proteomes" id="UP001595075"/>
    </source>
</evidence>
<gene>
    <name evidence="1" type="ORF">VTL71DRAFT_13958</name>
</gene>
<dbReference type="EMBL" id="JAZHXI010000006">
    <property type="protein sequence ID" value="KAL2070932.1"/>
    <property type="molecule type" value="Genomic_DNA"/>
</dbReference>
<protein>
    <submittedName>
        <fullName evidence="1">Uncharacterized protein</fullName>
    </submittedName>
</protein>
<evidence type="ECO:0000313" key="1">
    <source>
        <dbReference type="EMBL" id="KAL2070932.1"/>
    </source>
</evidence>
<dbReference type="Proteomes" id="UP001595075">
    <property type="component" value="Unassembled WGS sequence"/>
</dbReference>